<evidence type="ECO:0000256" key="4">
    <source>
        <dbReference type="ARBA" id="ARBA00022982"/>
    </source>
</evidence>
<evidence type="ECO:0000313" key="10">
    <source>
        <dbReference type="Proteomes" id="UP001195724"/>
    </source>
</evidence>
<evidence type="ECO:0000256" key="8">
    <source>
        <dbReference type="RuleBase" id="RU368020"/>
    </source>
</evidence>
<keyword evidence="3 8" id="KW-0479">Metal-binding</keyword>
<keyword evidence="7" id="KW-0003">3Fe-4S</keyword>
<proteinExistence type="predicted"/>
<keyword evidence="2 8" id="KW-0813">Transport</keyword>
<dbReference type="RefSeq" id="WP_204841861.1">
    <property type="nucleotide sequence ID" value="NZ_JAFBCL010000001.1"/>
</dbReference>
<sequence>MDDWGLEVDRRICVGAAVCAGVAPEHFRLENGVSTPVTTSVEPNNAVLDAAESCPVEAILVRESDGSVLAPQT</sequence>
<evidence type="ECO:0000256" key="2">
    <source>
        <dbReference type="ARBA" id="ARBA00022448"/>
    </source>
</evidence>
<dbReference type="InterPro" id="IPR001080">
    <property type="entry name" value="3Fe4S_ferredoxin"/>
</dbReference>
<dbReference type="SUPFAM" id="SSF54862">
    <property type="entry name" value="4Fe-4S ferredoxins"/>
    <property type="match status" value="1"/>
</dbReference>
<evidence type="ECO:0000313" key="9">
    <source>
        <dbReference type="EMBL" id="MBM7810958.1"/>
    </source>
</evidence>
<dbReference type="Pfam" id="PF13370">
    <property type="entry name" value="Fer4_13"/>
    <property type="match status" value="1"/>
</dbReference>
<comment type="caution">
    <text evidence="9">The sequence shown here is derived from an EMBL/GenBank/DDBJ whole genome shotgun (WGS) entry which is preliminary data.</text>
</comment>
<dbReference type="PRINTS" id="PR00352">
    <property type="entry name" value="3FE4SFRDOXIN"/>
</dbReference>
<dbReference type="PANTHER" id="PTHR36923:SF3">
    <property type="entry name" value="FERREDOXIN"/>
    <property type="match status" value="1"/>
</dbReference>
<keyword evidence="4 8" id="KW-0249">Electron transport</keyword>
<comment type="cofactor">
    <cofactor evidence="1">
        <name>[3Fe-4S] cluster</name>
        <dbReference type="ChEBI" id="CHEBI:21137"/>
    </cofactor>
</comment>
<gene>
    <name evidence="9" type="ORF">JOE68_001823</name>
</gene>
<evidence type="ECO:0000256" key="5">
    <source>
        <dbReference type="ARBA" id="ARBA00023004"/>
    </source>
</evidence>
<evidence type="ECO:0000256" key="6">
    <source>
        <dbReference type="ARBA" id="ARBA00023014"/>
    </source>
</evidence>
<name>A0ABS2S404_9PSEU</name>
<keyword evidence="10" id="KW-1185">Reference proteome</keyword>
<organism evidence="9 10">
    <name type="scientific">Saccharothrix algeriensis</name>
    <dbReference type="NCBI Taxonomy" id="173560"/>
    <lineage>
        <taxon>Bacteria</taxon>
        <taxon>Bacillati</taxon>
        <taxon>Actinomycetota</taxon>
        <taxon>Actinomycetes</taxon>
        <taxon>Pseudonocardiales</taxon>
        <taxon>Pseudonocardiaceae</taxon>
        <taxon>Saccharothrix</taxon>
    </lineage>
</organism>
<evidence type="ECO:0000256" key="7">
    <source>
        <dbReference type="ARBA" id="ARBA00023291"/>
    </source>
</evidence>
<protein>
    <recommendedName>
        <fullName evidence="8">Ferredoxin</fullName>
    </recommendedName>
</protein>
<dbReference type="InterPro" id="IPR051269">
    <property type="entry name" value="Fe-S_cluster_ET"/>
</dbReference>
<keyword evidence="5 8" id="KW-0408">Iron</keyword>
<dbReference type="Proteomes" id="UP001195724">
    <property type="component" value="Unassembled WGS sequence"/>
</dbReference>
<dbReference type="Gene3D" id="3.30.70.20">
    <property type="match status" value="1"/>
</dbReference>
<dbReference type="PANTHER" id="PTHR36923">
    <property type="entry name" value="FERREDOXIN"/>
    <property type="match status" value="1"/>
</dbReference>
<dbReference type="EMBL" id="JAFBCL010000001">
    <property type="protein sequence ID" value="MBM7810958.1"/>
    <property type="molecule type" value="Genomic_DNA"/>
</dbReference>
<comment type="function">
    <text evidence="8">Ferredoxins are iron-sulfur proteins that transfer electrons in a wide variety of metabolic reactions.</text>
</comment>
<reference evidence="9 10" key="1">
    <citation type="submission" date="2021-01" db="EMBL/GenBank/DDBJ databases">
        <title>Sequencing the genomes of 1000 actinobacteria strains.</title>
        <authorList>
            <person name="Klenk H.-P."/>
        </authorList>
    </citation>
    <scope>NUCLEOTIDE SEQUENCE [LARGE SCALE GENOMIC DNA]</scope>
    <source>
        <strain evidence="9 10">DSM 44581</strain>
    </source>
</reference>
<accession>A0ABS2S404</accession>
<evidence type="ECO:0000256" key="3">
    <source>
        <dbReference type="ARBA" id="ARBA00022723"/>
    </source>
</evidence>
<evidence type="ECO:0000256" key="1">
    <source>
        <dbReference type="ARBA" id="ARBA00001927"/>
    </source>
</evidence>
<keyword evidence="6 8" id="KW-0411">Iron-sulfur</keyword>